<keyword evidence="4" id="KW-0408">Iron</keyword>
<comment type="caution">
    <text evidence="7">The sequence shown here is derived from an EMBL/GenBank/DDBJ whole genome shotgun (WGS) entry which is preliminary data.</text>
</comment>
<dbReference type="GO" id="GO:0051539">
    <property type="term" value="F:4 iron, 4 sulfur cluster binding"/>
    <property type="evidence" value="ECO:0007669"/>
    <property type="project" value="UniProtKB-KW"/>
</dbReference>
<reference evidence="7" key="1">
    <citation type="submission" date="2020-10" db="EMBL/GenBank/DDBJ databases">
        <title>Fervidococcus fontis strain 3639Fd - the first crenarchaeon capable of growth on lipids.</title>
        <authorList>
            <person name="Kochetkova T.V."/>
            <person name="Elcheninov A.G."/>
            <person name="Toschakov S.V."/>
            <person name="Kublanov I.V."/>
        </authorList>
    </citation>
    <scope>NUCLEOTIDE SEQUENCE</scope>
    <source>
        <strain evidence="7">3639Fd</strain>
    </source>
</reference>
<evidence type="ECO:0000313" key="7">
    <source>
        <dbReference type="EMBL" id="MBE9390717.1"/>
    </source>
</evidence>
<protein>
    <submittedName>
        <fullName evidence="7">NADH-quinone oxidoreductase subunit I</fullName>
    </submittedName>
</protein>
<sequence length="169" mass="19734">MPGKYVDKSAKNRRFSIGRKAVNHARALFLGAKLLFKPNRLTFRYPIVKQVPSEKYRGFIIYNKEKCISCSMCARVCPANAMKMFQDTDKKLRPAINYERCVFCGYCVDICPAEALRHAKTHDIVFEKGEEMLYMLEKFQYDPDANLMKANIYRARLDPKRGIVYERVE</sequence>
<evidence type="ECO:0000256" key="5">
    <source>
        <dbReference type="ARBA" id="ARBA00023014"/>
    </source>
</evidence>
<dbReference type="PROSITE" id="PS51379">
    <property type="entry name" value="4FE4S_FER_2"/>
    <property type="match status" value="2"/>
</dbReference>
<dbReference type="PANTHER" id="PTHR10849">
    <property type="entry name" value="NADH DEHYDROGENASE UBIQUINONE IRON-SULFUR PROTEIN 8, MITOCHONDRIAL"/>
    <property type="match status" value="1"/>
</dbReference>
<evidence type="ECO:0000259" key="6">
    <source>
        <dbReference type="PROSITE" id="PS51379"/>
    </source>
</evidence>
<dbReference type="EMBL" id="JADEZV010000001">
    <property type="protein sequence ID" value="MBE9390717.1"/>
    <property type="molecule type" value="Genomic_DNA"/>
</dbReference>
<feature type="domain" description="4Fe-4S ferredoxin-type" evidence="6">
    <location>
        <begin position="92"/>
        <end position="121"/>
    </location>
</feature>
<organism evidence="7 8">
    <name type="scientific">Fervidicoccus fontis</name>
    <dbReference type="NCBI Taxonomy" id="683846"/>
    <lineage>
        <taxon>Archaea</taxon>
        <taxon>Thermoproteota</taxon>
        <taxon>Thermoprotei</taxon>
        <taxon>Fervidicoccales</taxon>
        <taxon>Fervidicoccaceae</taxon>
        <taxon>Fervidicoccus</taxon>
    </lineage>
</organism>
<dbReference type="Proteomes" id="UP000652307">
    <property type="component" value="Unassembled WGS sequence"/>
</dbReference>
<evidence type="ECO:0000256" key="2">
    <source>
        <dbReference type="ARBA" id="ARBA00022723"/>
    </source>
</evidence>
<dbReference type="FunFam" id="3.30.70.3270:FF:000014">
    <property type="entry name" value="NADH dehydrogenase subunit I (NuoI)"/>
    <property type="match status" value="1"/>
</dbReference>
<keyword evidence="1" id="KW-0004">4Fe-4S</keyword>
<dbReference type="GO" id="GO:0009060">
    <property type="term" value="P:aerobic respiration"/>
    <property type="evidence" value="ECO:0007669"/>
    <property type="project" value="TreeGrafter"/>
</dbReference>
<keyword evidence="3" id="KW-0677">Repeat</keyword>
<keyword evidence="5" id="KW-0411">Iron-sulfur</keyword>
<dbReference type="Gene3D" id="3.30.70.3270">
    <property type="match status" value="1"/>
</dbReference>
<dbReference type="AlphaFoldDB" id="A0A843AC96"/>
<accession>A0A843AC96</accession>
<name>A0A843AC96_9CREN</name>
<evidence type="ECO:0000256" key="3">
    <source>
        <dbReference type="ARBA" id="ARBA00022737"/>
    </source>
</evidence>
<gene>
    <name evidence="7" type="ORF">IOK49_01275</name>
</gene>
<dbReference type="GO" id="GO:0046872">
    <property type="term" value="F:metal ion binding"/>
    <property type="evidence" value="ECO:0007669"/>
    <property type="project" value="UniProtKB-KW"/>
</dbReference>
<dbReference type="InterPro" id="IPR017896">
    <property type="entry name" value="4Fe4S_Fe-S-bd"/>
</dbReference>
<dbReference type="SUPFAM" id="SSF54862">
    <property type="entry name" value="4Fe-4S ferredoxins"/>
    <property type="match status" value="1"/>
</dbReference>
<dbReference type="Pfam" id="PF12838">
    <property type="entry name" value="Fer4_7"/>
    <property type="match status" value="1"/>
</dbReference>
<dbReference type="GO" id="GO:0003954">
    <property type="term" value="F:NADH dehydrogenase activity"/>
    <property type="evidence" value="ECO:0007669"/>
    <property type="project" value="TreeGrafter"/>
</dbReference>
<dbReference type="InterPro" id="IPR017900">
    <property type="entry name" value="4Fe4S_Fe_S_CS"/>
</dbReference>
<feature type="domain" description="4Fe-4S ferredoxin-type" evidence="6">
    <location>
        <begin position="58"/>
        <end position="87"/>
    </location>
</feature>
<proteinExistence type="predicted"/>
<dbReference type="GO" id="GO:0016020">
    <property type="term" value="C:membrane"/>
    <property type="evidence" value="ECO:0007669"/>
    <property type="project" value="InterPro"/>
</dbReference>
<dbReference type="RefSeq" id="WP_193803314.1">
    <property type="nucleotide sequence ID" value="NZ_JADEZV010000001.1"/>
</dbReference>
<evidence type="ECO:0000313" key="8">
    <source>
        <dbReference type="Proteomes" id="UP000652307"/>
    </source>
</evidence>
<dbReference type="PANTHER" id="PTHR10849:SF35">
    <property type="entry name" value="FORMATE HYDROGENLYASE SUBUNIT 6-RELATED"/>
    <property type="match status" value="1"/>
</dbReference>
<dbReference type="InterPro" id="IPR010226">
    <property type="entry name" value="NADH_quinone_OxRdtase_chainI"/>
</dbReference>
<evidence type="ECO:0000256" key="1">
    <source>
        <dbReference type="ARBA" id="ARBA00022485"/>
    </source>
</evidence>
<keyword evidence="2" id="KW-0479">Metal-binding</keyword>
<evidence type="ECO:0000256" key="4">
    <source>
        <dbReference type="ARBA" id="ARBA00023004"/>
    </source>
</evidence>
<dbReference type="PROSITE" id="PS00198">
    <property type="entry name" value="4FE4S_FER_1"/>
    <property type="match status" value="1"/>
</dbReference>